<feature type="transmembrane region" description="Helical" evidence="1">
    <location>
        <begin position="192"/>
        <end position="212"/>
    </location>
</feature>
<feature type="domain" description="Urease accessory protein UreH-like transmembrane" evidence="2">
    <location>
        <begin position="7"/>
        <end position="206"/>
    </location>
</feature>
<gene>
    <name evidence="3" type="ORF">WH87_02780</name>
</gene>
<comment type="caution">
    <text evidence="3">The sequence shown here is derived from an EMBL/GenBank/DDBJ whole genome shotgun (WGS) entry which is preliminary data.</text>
</comment>
<sequence>MDASILIAFLAGVVTVLSPCVLPLLPVILASSAQAGRLRPWGVMLGFVVCFALVTLTLASLVNALGLNPDVVRTASGILLILCGIFLAVPILARWLERNTGGIALVSARLPQGEGFGGGLAIGAGLGLAWTPCVGPVMASVLTLAMNQEVTLNATLVTLAFALGTALPMVAVIFGGRAVVQRLRFFQANGDLIKKIFGALLVLVGVLILTGGDRAIQIWLFDLFPHWEETLTGWEYGLVP</sequence>
<name>A0A0F5QK79_9HYPH</name>
<evidence type="ECO:0000313" key="3">
    <source>
        <dbReference type="EMBL" id="KKC41078.1"/>
    </source>
</evidence>
<evidence type="ECO:0000313" key="4">
    <source>
        <dbReference type="Proteomes" id="UP000033411"/>
    </source>
</evidence>
<dbReference type="PANTHER" id="PTHR31272">
    <property type="entry name" value="CYTOCHROME C-TYPE BIOGENESIS PROTEIN HI_1454-RELATED"/>
    <property type="match status" value="1"/>
</dbReference>
<dbReference type="InterPro" id="IPR039447">
    <property type="entry name" value="UreH-like_TM_dom"/>
</dbReference>
<proteinExistence type="predicted"/>
<feature type="transmembrane region" description="Helical" evidence="1">
    <location>
        <begin position="116"/>
        <end position="139"/>
    </location>
</feature>
<dbReference type="PATRIC" id="fig|1293439.3.peg.2925"/>
<dbReference type="STRING" id="1293439.WH87_02780"/>
<dbReference type="InterPro" id="IPR051790">
    <property type="entry name" value="Cytochrome_c-biogenesis_DsbD"/>
</dbReference>
<keyword evidence="1" id="KW-1133">Transmembrane helix</keyword>
<keyword evidence="1" id="KW-0812">Transmembrane</keyword>
<dbReference type="Proteomes" id="UP000033411">
    <property type="component" value="Unassembled WGS sequence"/>
</dbReference>
<keyword evidence="1" id="KW-0472">Membrane</keyword>
<protein>
    <recommendedName>
        <fullName evidence="2">Urease accessory protein UreH-like transmembrane domain-containing protein</fullName>
    </recommendedName>
</protein>
<feature type="transmembrane region" description="Helical" evidence="1">
    <location>
        <begin position="74"/>
        <end position="96"/>
    </location>
</feature>
<evidence type="ECO:0000259" key="2">
    <source>
        <dbReference type="Pfam" id="PF13386"/>
    </source>
</evidence>
<feature type="transmembrane region" description="Helical" evidence="1">
    <location>
        <begin position="159"/>
        <end position="180"/>
    </location>
</feature>
<dbReference type="OrthoDB" id="9811352at2"/>
<feature type="transmembrane region" description="Helical" evidence="1">
    <location>
        <begin position="6"/>
        <end position="29"/>
    </location>
</feature>
<organism evidence="3 4">
    <name type="scientific">Devosia epidermidihirudinis</name>
    <dbReference type="NCBI Taxonomy" id="1293439"/>
    <lineage>
        <taxon>Bacteria</taxon>
        <taxon>Pseudomonadati</taxon>
        <taxon>Pseudomonadota</taxon>
        <taxon>Alphaproteobacteria</taxon>
        <taxon>Hyphomicrobiales</taxon>
        <taxon>Devosiaceae</taxon>
        <taxon>Devosia</taxon>
    </lineage>
</organism>
<evidence type="ECO:0000256" key="1">
    <source>
        <dbReference type="SAM" id="Phobius"/>
    </source>
</evidence>
<reference evidence="3 4" key="1">
    <citation type="submission" date="2015-03" db="EMBL/GenBank/DDBJ databases">
        <authorList>
            <person name="Lepp D."/>
            <person name="Hassan Y.I."/>
            <person name="Li X.-Z."/>
            <person name="Zhou T."/>
        </authorList>
    </citation>
    <scope>NUCLEOTIDE SEQUENCE [LARGE SCALE GENOMIC DNA]</scope>
    <source>
        <strain evidence="3 4">E84</strain>
    </source>
</reference>
<accession>A0A0F5QK79</accession>
<dbReference type="PANTHER" id="PTHR31272:SF9">
    <property type="entry name" value="BLL1027 PROTEIN"/>
    <property type="match status" value="1"/>
</dbReference>
<dbReference type="RefSeq" id="WP_046139920.1">
    <property type="nucleotide sequence ID" value="NZ_LANJ01000004.1"/>
</dbReference>
<dbReference type="EMBL" id="LANJ01000004">
    <property type="protein sequence ID" value="KKC41078.1"/>
    <property type="molecule type" value="Genomic_DNA"/>
</dbReference>
<dbReference type="AlphaFoldDB" id="A0A0F5QK79"/>
<keyword evidence="4" id="KW-1185">Reference proteome</keyword>
<dbReference type="Pfam" id="PF13386">
    <property type="entry name" value="DsbD_2"/>
    <property type="match status" value="1"/>
</dbReference>
<feature type="transmembrane region" description="Helical" evidence="1">
    <location>
        <begin position="41"/>
        <end position="62"/>
    </location>
</feature>